<evidence type="ECO:0000313" key="13">
    <source>
        <dbReference type="EMBL" id="OOZ38120.1"/>
    </source>
</evidence>
<feature type="chain" id="PRO_5012549404" evidence="10">
    <location>
        <begin position="25"/>
        <end position="464"/>
    </location>
</feature>
<dbReference type="GO" id="GO:0006508">
    <property type="term" value="P:proteolysis"/>
    <property type="evidence" value="ECO:0007669"/>
    <property type="project" value="UniProtKB-KW"/>
</dbReference>
<evidence type="ECO:0000256" key="7">
    <source>
        <dbReference type="ARBA" id="ARBA00023049"/>
    </source>
</evidence>
<dbReference type="OrthoDB" id="9811314at2"/>
<dbReference type="InterPro" id="IPR007863">
    <property type="entry name" value="Peptidase_M16_C"/>
</dbReference>
<dbReference type="AlphaFoldDB" id="A0A1T2KZD1"/>
<proteinExistence type="inferred from homology"/>
<evidence type="ECO:0000259" key="11">
    <source>
        <dbReference type="Pfam" id="PF00675"/>
    </source>
</evidence>
<evidence type="ECO:0000259" key="12">
    <source>
        <dbReference type="Pfam" id="PF05193"/>
    </source>
</evidence>
<sequence length="464" mass="51947">MTKTGSAFLGLLATISLLPLAVQAAQVQEFELENGMKVIVKEDHRAPIAVSQVWYKVGSSYEPEGQTGISHVLEHLMFKGTERYGPNEFSKIISENGGRENAFTGRDYTAYFQTLSSDRLNIAFDLEADRMRNLLLDEEEFQKERDVVTEERRLRTEDKPTSLTYEQFNAVAWRVLPYRRPIIGWMSDLENLKIEDLRAWYQRWYAPNNATLVVVGDVDAEKIHTMAQETFGKLPPSDLPVMNTPVEPAHNGVTRLQVKAPAKQPYLIMGFKAPVVTSVSEEAAWEPYALEALAAILDGGDSARLSRSLIRGSSIANSAGASYDAYTRLPGMMLFDGVPAEGRSIKDLEKALLSEIEKVKAEPVAADELKRVVTQTVASKVYEKDSVFYQAMQIGMLETVGLDWRLTDTYVEKLRAVTPEQVQEVAQRYLQPDNMTIAVLDPQPMDEKQAESKSRPHVGVKHGS</sequence>
<keyword evidence="6" id="KW-0862">Zinc</keyword>
<evidence type="ECO:0000256" key="10">
    <source>
        <dbReference type="SAM" id="SignalP"/>
    </source>
</evidence>
<dbReference type="GO" id="GO:0046872">
    <property type="term" value="F:metal ion binding"/>
    <property type="evidence" value="ECO:0007669"/>
    <property type="project" value="UniProtKB-KW"/>
</dbReference>
<accession>A0A1T2KZD1</accession>
<evidence type="ECO:0000256" key="4">
    <source>
        <dbReference type="ARBA" id="ARBA00022723"/>
    </source>
</evidence>
<evidence type="ECO:0000256" key="5">
    <source>
        <dbReference type="ARBA" id="ARBA00022801"/>
    </source>
</evidence>
<evidence type="ECO:0000256" key="3">
    <source>
        <dbReference type="ARBA" id="ARBA00022670"/>
    </source>
</evidence>
<evidence type="ECO:0000256" key="2">
    <source>
        <dbReference type="ARBA" id="ARBA00007261"/>
    </source>
</evidence>
<dbReference type="PROSITE" id="PS00143">
    <property type="entry name" value="INSULINASE"/>
    <property type="match status" value="1"/>
</dbReference>
<feature type="compositionally biased region" description="Basic residues" evidence="9">
    <location>
        <begin position="455"/>
        <end position="464"/>
    </location>
</feature>
<keyword evidence="4" id="KW-0479">Metal-binding</keyword>
<comment type="caution">
    <text evidence="13">The sequence shown here is derived from an EMBL/GenBank/DDBJ whole genome shotgun (WGS) entry which is preliminary data.</text>
</comment>
<dbReference type="InterPro" id="IPR050626">
    <property type="entry name" value="Peptidase_M16"/>
</dbReference>
<organism evidence="13 14">
    <name type="scientific">Solemya elarraichensis gill symbiont</name>
    <dbReference type="NCBI Taxonomy" id="1918949"/>
    <lineage>
        <taxon>Bacteria</taxon>
        <taxon>Pseudomonadati</taxon>
        <taxon>Pseudomonadota</taxon>
        <taxon>Gammaproteobacteria</taxon>
        <taxon>sulfur-oxidizing symbionts</taxon>
    </lineage>
</organism>
<dbReference type="EMBL" id="MPRK01000217">
    <property type="protein sequence ID" value="OOZ38120.1"/>
    <property type="molecule type" value="Genomic_DNA"/>
</dbReference>
<keyword evidence="7" id="KW-0482">Metalloprotease</keyword>
<evidence type="ECO:0000256" key="8">
    <source>
        <dbReference type="RuleBase" id="RU004447"/>
    </source>
</evidence>
<dbReference type="GO" id="GO:0004222">
    <property type="term" value="F:metalloendopeptidase activity"/>
    <property type="evidence" value="ECO:0007669"/>
    <property type="project" value="InterPro"/>
</dbReference>
<gene>
    <name evidence="13" type="ORF">BOW52_09255</name>
</gene>
<feature type="signal peptide" evidence="10">
    <location>
        <begin position="1"/>
        <end position="24"/>
    </location>
</feature>
<dbReference type="Gene3D" id="3.30.830.10">
    <property type="entry name" value="Metalloenzyme, LuxS/M16 peptidase-like"/>
    <property type="match status" value="2"/>
</dbReference>
<comment type="cofactor">
    <cofactor evidence="1">
        <name>Zn(2+)</name>
        <dbReference type="ChEBI" id="CHEBI:29105"/>
    </cofactor>
</comment>
<dbReference type="SUPFAM" id="SSF63411">
    <property type="entry name" value="LuxS/MPP-like metallohydrolase"/>
    <property type="match status" value="2"/>
</dbReference>
<dbReference type="Pfam" id="PF05193">
    <property type="entry name" value="Peptidase_M16_C"/>
    <property type="match status" value="1"/>
</dbReference>
<evidence type="ECO:0000256" key="9">
    <source>
        <dbReference type="SAM" id="MobiDB-lite"/>
    </source>
</evidence>
<keyword evidence="14" id="KW-1185">Reference proteome</keyword>
<dbReference type="Proteomes" id="UP000190198">
    <property type="component" value="Unassembled WGS sequence"/>
</dbReference>
<feature type="domain" description="Peptidase M16 N-terminal" evidence="11">
    <location>
        <begin position="37"/>
        <end position="183"/>
    </location>
</feature>
<name>A0A1T2KZD1_9GAMM</name>
<keyword evidence="10" id="KW-0732">Signal</keyword>
<dbReference type="Pfam" id="PF00675">
    <property type="entry name" value="Peptidase_M16"/>
    <property type="match status" value="1"/>
</dbReference>
<dbReference type="PANTHER" id="PTHR43690:SF17">
    <property type="entry name" value="PROTEIN YHJJ"/>
    <property type="match status" value="1"/>
</dbReference>
<feature type="region of interest" description="Disordered" evidence="9">
    <location>
        <begin position="441"/>
        <end position="464"/>
    </location>
</feature>
<keyword evidence="5" id="KW-0378">Hydrolase</keyword>
<dbReference type="PANTHER" id="PTHR43690">
    <property type="entry name" value="NARDILYSIN"/>
    <property type="match status" value="1"/>
</dbReference>
<comment type="similarity">
    <text evidence="2 8">Belongs to the peptidase M16 family.</text>
</comment>
<feature type="compositionally biased region" description="Basic and acidic residues" evidence="9">
    <location>
        <begin position="445"/>
        <end position="454"/>
    </location>
</feature>
<feature type="domain" description="Peptidase M16 C-terminal" evidence="12">
    <location>
        <begin position="192"/>
        <end position="375"/>
    </location>
</feature>
<dbReference type="InterPro" id="IPR011765">
    <property type="entry name" value="Pept_M16_N"/>
</dbReference>
<keyword evidence="3" id="KW-0645">Protease</keyword>
<protein>
    <submittedName>
        <fullName evidence="13">Peptidase M16</fullName>
    </submittedName>
</protein>
<reference evidence="13 14" key="1">
    <citation type="submission" date="2016-11" db="EMBL/GenBank/DDBJ databases">
        <title>Mixed transmission modes and dynamic genome evolution in an obligate animal-bacterial symbiosis.</title>
        <authorList>
            <person name="Russell S.L."/>
            <person name="Corbett-Detig R.B."/>
            <person name="Cavanaugh C.M."/>
        </authorList>
    </citation>
    <scope>NUCLEOTIDE SEQUENCE [LARGE SCALE GENOMIC DNA]</scope>
    <source>
        <strain evidence="13">Sp-SM6</strain>
    </source>
</reference>
<dbReference type="InterPro" id="IPR001431">
    <property type="entry name" value="Pept_M16_Zn_BS"/>
</dbReference>
<dbReference type="InterPro" id="IPR011249">
    <property type="entry name" value="Metalloenz_LuxS/M16"/>
</dbReference>
<evidence type="ECO:0000256" key="6">
    <source>
        <dbReference type="ARBA" id="ARBA00022833"/>
    </source>
</evidence>
<evidence type="ECO:0000313" key="14">
    <source>
        <dbReference type="Proteomes" id="UP000190198"/>
    </source>
</evidence>
<evidence type="ECO:0000256" key="1">
    <source>
        <dbReference type="ARBA" id="ARBA00001947"/>
    </source>
</evidence>